<dbReference type="InterPro" id="IPR010989">
    <property type="entry name" value="SNARE"/>
</dbReference>
<dbReference type="FunFam" id="1.20.58.90:FF:000004">
    <property type="entry name" value="Syntaxin 10"/>
    <property type="match status" value="1"/>
</dbReference>
<accession>A0ABD1HCF9</accession>
<proteinExistence type="inferred from homology"/>
<dbReference type="GO" id="GO:0005794">
    <property type="term" value="C:Golgi apparatus"/>
    <property type="evidence" value="ECO:0007669"/>
    <property type="project" value="UniProtKB-SubCell"/>
</dbReference>
<comment type="caution">
    <text evidence="11">The sequence shown here is derived from an EMBL/GenBank/DDBJ whole genome shotgun (WGS) entry which is preliminary data.</text>
</comment>
<reference evidence="11 12" key="1">
    <citation type="submission" date="2024-06" db="EMBL/GenBank/DDBJ databases">
        <title>A chromosome level genome sequence of Diviner's sage (Salvia divinorum).</title>
        <authorList>
            <person name="Ford S.A."/>
            <person name="Ro D.-K."/>
            <person name="Ness R.W."/>
            <person name="Phillips M.A."/>
        </authorList>
    </citation>
    <scope>NUCLEOTIDE SEQUENCE [LARGE SCALE GENOMIC DNA]</scope>
    <source>
        <strain evidence="11">SAF-2024a</strain>
        <tissue evidence="11">Leaf</tissue>
    </source>
</reference>
<sequence length="325" mass="37069">MLVANSFDLWQKDTFFSAAEEVQKSADLMESAYRAWLKSRKEGLMSQHLDKLNRDLQMALGTAKWQLDEFERAVCLSHRNKVDDITISRHKEFVSAIEDQISRAETALKVSLEVEGKKPFRWVNLDKEESDDLVHFLSGSPGTSQMIKDGHINVGASDRDHSLGYLVSSKVPNRGWEEVAAGVKDIGCSIELQEREVHDTEDEISNQAGESLNNLRAWSSPDRNALEIVVDTDDRETNGLIEAMPKEKGLEPLVWRLRGEMHHRAKEVKSHTQMKLINWINNHLRGRQGNQRQYLSPVLPVKSIRFVLALMLTIFLFVPFVLHST</sequence>
<evidence type="ECO:0000256" key="2">
    <source>
        <dbReference type="ARBA" id="ARBA00022448"/>
    </source>
</evidence>
<keyword evidence="7 9" id="KW-0472">Membrane</keyword>
<evidence type="ECO:0000256" key="5">
    <source>
        <dbReference type="ARBA" id="ARBA00022989"/>
    </source>
</evidence>
<gene>
    <name evidence="11" type="ORF">AAHA92_14481</name>
</gene>
<dbReference type="PANTHER" id="PTHR34949:SF3">
    <property type="entry name" value="OS08G0244100 PROTEIN"/>
    <property type="match status" value="1"/>
</dbReference>
<evidence type="ECO:0000313" key="11">
    <source>
        <dbReference type="EMBL" id="KAL1553859.1"/>
    </source>
</evidence>
<evidence type="ECO:0000256" key="8">
    <source>
        <dbReference type="ARBA" id="ARBA00037801"/>
    </source>
</evidence>
<keyword evidence="3 9" id="KW-0812">Transmembrane</keyword>
<dbReference type="InterPro" id="IPR015260">
    <property type="entry name" value="Syntaxin-6/10/61_N"/>
</dbReference>
<evidence type="ECO:0000259" key="10">
    <source>
        <dbReference type="Pfam" id="PF09177"/>
    </source>
</evidence>
<dbReference type="Proteomes" id="UP001567538">
    <property type="component" value="Unassembled WGS sequence"/>
</dbReference>
<keyword evidence="2" id="KW-0813">Transport</keyword>
<evidence type="ECO:0000256" key="6">
    <source>
        <dbReference type="ARBA" id="ARBA00023034"/>
    </source>
</evidence>
<evidence type="ECO:0000256" key="9">
    <source>
        <dbReference type="SAM" id="Phobius"/>
    </source>
</evidence>
<evidence type="ECO:0000313" key="12">
    <source>
        <dbReference type="Proteomes" id="UP001567538"/>
    </source>
</evidence>
<dbReference type="PANTHER" id="PTHR34949">
    <property type="entry name" value="OS05G0443700 PROTEIN"/>
    <property type="match status" value="1"/>
</dbReference>
<organism evidence="11 12">
    <name type="scientific">Salvia divinorum</name>
    <name type="common">Maria pastora</name>
    <name type="synonym">Diviner's sage</name>
    <dbReference type="NCBI Taxonomy" id="28513"/>
    <lineage>
        <taxon>Eukaryota</taxon>
        <taxon>Viridiplantae</taxon>
        <taxon>Streptophyta</taxon>
        <taxon>Embryophyta</taxon>
        <taxon>Tracheophyta</taxon>
        <taxon>Spermatophyta</taxon>
        <taxon>Magnoliopsida</taxon>
        <taxon>eudicotyledons</taxon>
        <taxon>Gunneridae</taxon>
        <taxon>Pentapetalae</taxon>
        <taxon>asterids</taxon>
        <taxon>lamiids</taxon>
        <taxon>Lamiales</taxon>
        <taxon>Lamiaceae</taxon>
        <taxon>Nepetoideae</taxon>
        <taxon>Mentheae</taxon>
        <taxon>Salviinae</taxon>
        <taxon>Salvia</taxon>
        <taxon>Salvia subgen. Calosphace</taxon>
    </lineage>
</organism>
<name>A0ABD1HCF9_SALDI</name>
<dbReference type="Gene3D" id="1.20.58.90">
    <property type="match status" value="1"/>
</dbReference>
<keyword evidence="5 9" id="KW-1133">Transmembrane helix</keyword>
<keyword evidence="4" id="KW-0653">Protein transport</keyword>
<comment type="similarity">
    <text evidence="1">Belongs to the syntaxin family.</text>
</comment>
<evidence type="ECO:0000256" key="7">
    <source>
        <dbReference type="ARBA" id="ARBA00023136"/>
    </source>
</evidence>
<dbReference type="Pfam" id="PF09177">
    <property type="entry name" value="STX6_10_61_N"/>
    <property type="match status" value="1"/>
</dbReference>
<evidence type="ECO:0000256" key="4">
    <source>
        <dbReference type="ARBA" id="ARBA00022927"/>
    </source>
</evidence>
<dbReference type="AlphaFoldDB" id="A0ABD1HCF9"/>
<evidence type="ECO:0000256" key="1">
    <source>
        <dbReference type="ARBA" id="ARBA00009063"/>
    </source>
</evidence>
<dbReference type="SUPFAM" id="SSF47661">
    <property type="entry name" value="t-snare proteins"/>
    <property type="match status" value="1"/>
</dbReference>
<protein>
    <recommendedName>
        <fullName evidence="10">Syntaxin 6/10/61 N-terminal domain-containing protein</fullName>
    </recommendedName>
</protein>
<keyword evidence="12" id="KW-1185">Reference proteome</keyword>
<dbReference type="GO" id="GO:0015031">
    <property type="term" value="P:protein transport"/>
    <property type="evidence" value="ECO:0007669"/>
    <property type="project" value="UniProtKB-KW"/>
</dbReference>
<evidence type="ECO:0000256" key="3">
    <source>
        <dbReference type="ARBA" id="ARBA00022692"/>
    </source>
</evidence>
<comment type="subcellular location">
    <subcellularLocation>
        <location evidence="8">Golgi apparatus</location>
        <location evidence="8">trans-Golgi network membrane</location>
        <topology evidence="8">Single-pass type IV membrane protein</topology>
    </subcellularLocation>
</comment>
<feature type="domain" description="Syntaxin 6/10/61 N-terminal" evidence="10">
    <location>
        <begin position="13"/>
        <end position="104"/>
    </location>
</feature>
<keyword evidence="6" id="KW-0333">Golgi apparatus</keyword>
<dbReference type="CDD" id="cd21442">
    <property type="entry name" value="SNARE_NTD_STX6-like"/>
    <property type="match status" value="1"/>
</dbReference>
<feature type="transmembrane region" description="Helical" evidence="9">
    <location>
        <begin position="303"/>
        <end position="322"/>
    </location>
</feature>
<dbReference type="EMBL" id="JBEAFC010000006">
    <property type="protein sequence ID" value="KAL1553859.1"/>
    <property type="molecule type" value="Genomic_DNA"/>
</dbReference>